<feature type="compositionally biased region" description="Basic residues" evidence="6">
    <location>
        <begin position="209"/>
        <end position="218"/>
    </location>
</feature>
<keyword evidence="3 5" id="KW-0175">Coiled coil</keyword>
<feature type="coiled-coil region" evidence="5">
    <location>
        <begin position="41"/>
        <end position="76"/>
    </location>
</feature>
<feature type="compositionally biased region" description="Basic and acidic residues" evidence="6">
    <location>
        <begin position="152"/>
        <end position="161"/>
    </location>
</feature>
<dbReference type="Proteomes" id="UP000316270">
    <property type="component" value="Chromosome 8"/>
</dbReference>
<evidence type="ECO:0000256" key="6">
    <source>
        <dbReference type="SAM" id="MobiDB-lite"/>
    </source>
</evidence>
<evidence type="ECO:0008006" key="9">
    <source>
        <dbReference type="Google" id="ProtNLM"/>
    </source>
</evidence>
<feature type="compositionally biased region" description="Basic and acidic residues" evidence="6">
    <location>
        <begin position="124"/>
        <end position="134"/>
    </location>
</feature>
<dbReference type="OrthoDB" id="551633at2759"/>
<sequence>MATRATSRGPATKKRKIQMGKAPAEILFDTAAREDYLTGFHKRKLQRIKQAQELAAQAAKEEKKLHRREIREERRKELADHVLAVQKAIESANGVLDNPSQLDSDNDSSSSSTSDTEEWTGISDDPKPTLHDAEYIDEDAYATVTVETVDITKDGFEAHNSDEEEEEEESKPAIGATGTIAGGAAEAGKLSGAGKKRVWTKDKPLGLRRPSKKKREKKFRYESKTERKVNREKQRVKNKTQAAARKAKAGG</sequence>
<feature type="region of interest" description="Disordered" evidence="6">
    <location>
        <begin position="90"/>
        <end position="138"/>
    </location>
</feature>
<protein>
    <recommendedName>
        <fullName evidence="9">Ribosomal RNA-processing protein 17</fullName>
    </recommendedName>
</protein>
<organism evidence="7 8">
    <name type="scientific">Venturia effusa</name>
    <dbReference type="NCBI Taxonomy" id="50376"/>
    <lineage>
        <taxon>Eukaryota</taxon>
        <taxon>Fungi</taxon>
        <taxon>Dikarya</taxon>
        <taxon>Ascomycota</taxon>
        <taxon>Pezizomycotina</taxon>
        <taxon>Dothideomycetes</taxon>
        <taxon>Pleosporomycetidae</taxon>
        <taxon>Venturiales</taxon>
        <taxon>Venturiaceae</taxon>
        <taxon>Venturia</taxon>
    </lineage>
</organism>
<comment type="similarity">
    <text evidence="2">Belongs to the RRP17 family.</text>
</comment>
<feature type="region of interest" description="Disordered" evidence="6">
    <location>
        <begin position="152"/>
        <end position="251"/>
    </location>
</feature>
<dbReference type="PANTHER" id="PTHR14577">
    <property type="entry name" value="NUCLEOLAR PROTEIN 12"/>
    <property type="match status" value="1"/>
</dbReference>
<evidence type="ECO:0000313" key="8">
    <source>
        <dbReference type="Proteomes" id="UP000316270"/>
    </source>
</evidence>
<evidence type="ECO:0000256" key="1">
    <source>
        <dbReference type="ARBA" id="ARBA00004604"/>
    </source>
</evidence>
<dbReference type="EMBL" id="CP042192">
    <property type="protein sequence ID" value="QDS72819.1"/>
    <property type="molecule type" value="Genomic_DNA"/>
</dbReference>
<evidence type="ECO:0000256" key="2">
    <source>
        <dbReference type="ARBA" id="ARBA00007175"/>
    </source>
</evidence>
<evidence type="ECO:0000256" key="3">
    <source>
        <dbReference type="ARBA" id="ARBA00023054"/>
    </source>
</evidence>
<keyword evidence="8" id="KW-1185">Reference proteome</keyword>
<dbReference type="GO" id="GO:0005730">
    <property type="term" value="C:nucleolus"/>
    <property type="evidence" value="ECO:0007669"/>
    <property type="project" value="UniProtKB-SubCell"/>
</dbReference>
<dbReference type="STRING" id="50376.A0A517LB05"/>
<comment type="subcellular location">
    <subcellularLocation>
        <location evidence="1">Nucleus</location>
        <location evidence="1">Nucleolus</location>
    </subcellularLocation>
</comment>
<dbReference type="PANTHER" id="PTHR14577:SF0">
    <property type="entry name" value="NUCLEOLAR PROTEIN 12"/>
    <property type="match status" value="1"/>
</dbReference>
<evidence type="ECO:0000256" key="4">
    <source>
        <dbReference type="ARBA" id="ARBA00023242"/>
    </source>
</evidence>
<dbReference type="GO" id="GO:0019843">
    <property type="term" value="F:rRNA binding"/>
    <property type="evidence" value="ECO:0007669"/>
    <property type="project" value="TreeGrafter"/>
</dbReference>
<feature type="region of interest" description="Disordered" evidence="6">
    <location>
        <begin position="1"/>
        <end position="20"/>
    </location>
</feature>
<dbReference type="Pfam" id="PF09805">
    <property type="entry name" value="Nop25"/>
    <property type="match status" value="1"/>
</dbReference>
<feature type="compositionally biased region" description="Low complexity" evidence="6">
    <location>
        <begin position="173"/>
        <end position="188"/>
    </location>
</feature>
<proteinExistence type="inferred from homology"/>
<dbReference type="InterPro" id="IPR019186">
    <property type="entry name" value="Nucleolar_protein_12"/>
</dbReference>
<evidence type="ECO:0000256" key="5">
    <source>
        <dbReference type="SAM" id="Coils"/>
    </source>
</evidence>
<name>A0A517LB05_9PEZI</name>
<evidence type="ECO:0000313" key="7">
    <source>
        <dbReference type="EMBL" id="QDS72819.1"/>
    </source>
</evidence>
<gene>
    <name evidence="7" type="ORF">FKW77_006760</name>
</gene>
<dbReference type="AlphaFoldDB" id="A0A517LB05"/>
<keyword evidence="4" id="KW-0539">Nucleus</keyword>
<feature type="compositionally biased region" description="Basic and acidic residues" evidence="6">
    <location>
        <begin position="219"/>
        <end position="235"/>
    </location>
</feature>
<feature type="compositionally biased region" description="Low complexity" evidence="6">
    <location>
        <begin position="96"/>
        <end position="114"/>
    </location>
</feature>
<reference evidence="7 8" key="1">
    <citation type="submission" date="2019-07" db="EMBL/GenBank/DDBJ databases">
        <title>Finished genome of Venturia effusa.</title>
        <authorList>
            <person name="Young C.A."/>
            <person name="Cox M.P."/>
            <person name="Ganley A.R.D."/>
            <person name="David W.J."/>
        </authorList>
    </citation>
    <scope>NUCLEOTIDE SEQUENCE [LARGE SCALE GENOMIC DNA]</scope>
    <source>
        <strain evidence="8">albino</strain>
    </source>
</reference>
<accession>A0A517LB05</accession>